<gene>
    <name evidence="1" type="ORF">LEP1GSC179_2323</name>
</gene>
<keyword evidence="2" id="KW-1185">Reference proteome</keyword>
<organism evidence="1 2">
    <name type="scientific">Leptospira santarosai str. MOR084</name>
    <dbReference type="NCBI Taxonomy" id="1049984"/>
    <lineage>
        <taxon>Bacteria</taxon>
        <taxon>Pseudomonadati</taxon>
        <taxon>Spirochaetota</taxon>
        <taxon>Spirochaetia</taxon>
        <taxon>Leptospirales</taxon>
        <taxon>Leptospiraceae</taxon>
        <taxon>Leptospira</taxon>
    </lineage>
</organism>
<dbReference type="EMBL" id="AHON02000019">
    <property type="protein sequence ID" value="EKO35103.1"/>
    <property type="molecule type" value="Genomic_DNA"/>
</dbReference>
<name>A0A0E2BIF7_9LEPT</name>
<sequence length="46" mass="5673">MVFRRLDGNTFKNRAKKYGWRKVSVEVKYRHIRILHPIGKKKKYPE</sequence>
<protein>
    <submittedName>
        <fullName evidence="1">Uncharacterized protein</fullName>
    </submittedName>
</protein>
<comment type="caution">
    <text evidence="1">The sequence shown here is derived from an EMBL/GenBank/DDBJ whole genome shotgun (WGS) entry which is preliminary data.</text>
</comment>
<evidence type="ECO:0000313" key="1">
    <source>
        <dbReference type="EMBL" id="EKO35103.1"/>
    </source>
</evidence>
<evidence type="ECO:0000313" key="2">
    <source>
        <dbReference type="Proteomes" id="UP000006329"/>
    </source>
</evidence>
<proteinExistence type="predicted"/>
<dbReference type="Proteomes" id="UP000006329">
    <property type="component" value="Unassembled WGS sequence"/>
</dbReference>
<dbReference type="AlphaFoldDB" id="A0A0E2BIF7"/>
<accession>A0A0E2BIF7</accession>
<reference evidence="1" key="1">
    <citation type="submission" date="2012-10" db="EMBL/GenBank/DDBJ databases">
        <authorList>
            <person name="Harkins D.M."/>
            <person name="Durkin A.S."/>
            <person name="Brinkac L.M."/>
            <person name="Haft D.H."/>
            <person name="Selengut J.D."/>
            <person name="Sanka R."/>
            <person name="DePew J."/>
            <person name="Purushe J."/>
            <person name="Matthias M.A."/>
            <person name="Vinetz J.M."/>
            <person name="Sutton G.G."/>
            <person name="Nierman W.C."/>
            <person name="Fouts D.E."/>
        </authorList>
    </citation>
    <scope>NUCLEOTIDE SEQUENCE [LARGE SCALE GENOMIC DNA]</scope>
    <source>
        <strain evidence="1">MOR084</strain>
    </source>
</reference>